<gene>
    <name evidence="2" type="ordered locus">MTR_5g086975</name>
</gene>
<dbReference type="AlphaFoldDB" id="A0A072UR46"/>
<evidence type="ECO:0000313" key="4">
    <source>
        <dbReference type="Proteomes" id="UP000002051"/>
    </source>
</evidence>
<reference evidence="3" key="3">
    <citation type="submission" date="2015-04" db="UniProtKB">
        <authorList>
            <consortium name="EnsemblPlants"/>
        </authorList>
    </citation>
    <scope>IDENTIFICATION</scope>
    <source>
        <strain evidence="3">cv. Jemalong A17</strain>
    </source>
</reference>
<dbReference type="EnsemblPlants" id="KEH28330">
    <property type="protein sequence ID" value="KEH28330"/>
    <property type="gene ID" value="MTR_5g086975"/>
</dbReference>
<feature type="coiled-coil region" evidence="1">
    <location>
        <begin position="77"/>
        <end position="158"/>
    </location>
</feature>
<dbReference type="STRING" id="3880.A0A072UR46"/>
<evidence type="ECO:0000313" key="2">
    <source>
        <dbReference type="EMBL" id="KEH28330.1"/>
    </source>
</evidence>
<name>A0A072UR46_MEDTR</name>
<protein>
    <recommendedName>
        <fullName evidence="5">Structural maintenance of chromosomes protein</fullName>
    </recommendedName>
</protein>
<dbReference type="Proteomes" id="UP000002051">
    <property type="component" value="Chromosome 5"/>
</dbReference>
<dbReference type="EMBL" id="CM001221">
    <property type="protein sequence ID" value="KEH28330.1"/>
    <property type="molecule type" value="Genomic_DNA"/>
</dbReference>
<accession>A0A072UR46</accession>
<proteinExistence type="predicted"/>
<keyword evidence="4" id="KW-1185">Reference proteome</keyword>
<dbReference type="PANTHER" id="PTHR43977">
    <property type="entry name" value="STRUCTURAL MAINTENANCE OF CHROMOSOMES PROTEIN 3"/>
    <property type="match status" value="1"/>
</dbReference>
<reference evidence="2 4" key="2">
    <citation type="journal article" date="2014" name="BMC Genomics">
        <title>An improved genome release (version Mt4.0) for the model legume Medicago truncatula.</title>
        <authorList>
            <person name="Tang H."/>
            <person name="Krishnakumar V."/>
            <person name="Bidwell S."/>
            <person name="Rosen B."/>
            <person name="Chan A."/>
            <person name="Zhou S."/>
            <person name="Gentzbittel L."/>
            <person name="Childs K.L."/>
            <person name="Yandell M."/>
            <person name="Gundlach H."/>
            <person name="Mayer K.F."/>
            <person name="Schwartz D.C."/>
            <person name="Town C.D."/>
        </authorList>
    </citation>
    <scope>GENOME REANNOTATION</scope>
    <source>
        <strain evidence="2">A17</strain>
        <strain evidence="3 4">cv. Jemalong A17</strain>
    </source>
</reference>
<sequence>MLSISNGRLWLKAKNPTFYAAVSAIKCHGASVLHKLAIAVVKKSATVNRHDQYLTTLELEEARTKVSEVSAKMYNEVLDAHEKSNNLENNLKDITKEHKNFIKEKEVIEKQQTTAFNKRAELDVKDLQEKISRNERDKGDAEKELKIFEKQIEDSMDELGKISPIYDEEKKLTEEIERLNVEMHGCDMDIESRRTNINALEFQMAKLCERSNKSLWSRENELTAEIDKLRAEVEKTEKSLDHAIPGVPCGVSEALHLSLRVSTSYFLNMLKRKSWYYKYPTMKGSREKSNYYGE</sequence>
<evidence type="ECO:0008006" key="5">
    <source>
        <dbReference type="Google" id="ProtNLM"/>
    </source>
</evidence>
<organism evidence="2 4">
    <name type="scientific">Medicago truncatula</name>
    <name type="common">Barrel medic</name>
    <name type="synonym">Medicago tribuloides</name>
    <dbReference type="NCBI Taxonomy" id="3880"/>
    <lineage>
        <taxon>Eukaryota</taxon>
        <taxon>Viridiplantae</taxon>
        <taxon>Streptophyta</taxon>
        <taxon>Embryophyta</taxon>
        <taxon>Tracheophyta</taxon>
        <taxon>Spermatophyta</taxon>
        <taxon>Magnoliopsida</taxon>
        <taxon>eudicotyledons</taxon>
        <taxon>Gunneridae</taxon>
        <taxon>Pentapetalae</taxon>
        <taxon>rosids</taxon>
        <taxon>fabids</taxon>
        <taxon>Fabales</taxon>
        <taxon>Fabaceae</taxon>
        <taxon>Papilionoideae</taxon>
        <taxon>50 kb inversion clade</taxon>
        <taxon>NPAAA clade</taxon>
        <taxon>Hologalegina</taxon>
        <taxon>IRL clade</taxon>
        <taxon>Trifolieae</taxon>
        <taxon>Medicago</taxon>
    </lineage>
</organism>
<evidence type="ECO:0000256" key="1">
    <source>
        <dbReference type="SAM" id="Coils"/>
    </source>
</evidence>
<evidence type="ECO:0000313" key="3">
    <source>
        <dbReference type="EnsemblPlants" id="KEH28330"/>
    </source>
</evidence>
<keyword evidence="1" id="KW-0175">Coiled coil</keyword>
<reference evidence="2 4" key="1">
    <citation type="journal article" date="2011" name="Nature">
        <title>The Medicago genome provides insight into the evolution of rhizobial symbioses.</title>
        <authorList>
            <person name="Young N.D."/>
            <person name="Debelle F."/>
            <person name="Oldroyd G.E."/>
            <person name="Geurts R."/>
            <person name="Cannon S.B."/>
            <person name="Udvardi M.K."/>
            <person name="Benedito V.A."/>
            <person name="Mayer K.F."/>
            <person name="Gouzy J."/>
            <person name="Schoof H."/>
            <person name="Van de Peer Y."/>
            <person name="Proost S."/>
            <person name="Cook D.R."/>
            <person name="Meyers B.C."/>
            <person name="Spannagl M."/>
            <person name="Cheung F."/>
            <person name="De Mita S."/>
            <person name="Krishnakumar V."/>
            <person name="Gundlach H."/>
            <person name="Zhou S."/>
            <person name="Mudge J."/>
            <person name="Bharti A.K."/>
            <person name="Murray J.D."/>
            <person name="Naoumkina M.A."/>
            <person name="Rosen B."/>
            <person name="Silverstein K.A."/>
            <person name="Tang H."/>
            <person name="Rombauts S."/>
            <person name="Zhao P.X."/>
            <person name="Zhou P."/>
            <person name="Barbe V."/>
            <person name="Bardou P."/>
            <person name="Bechner M."/>
            <person name="Bellec A."/>
            <person name="Berger A."/>
            <person name="Berges H."/>
            <person name="Bidwell S."/>
            <person name="Bisseling T."/>
            <person name="Choisne N."/>
            <person name="Couloux A."/>
            <person name="Denny R."/>
            <person name="Deshpande S."/>
            <person name="Dai X."/>
            <person name="Doyle J.J."/>
            <person name="Dudez A.M."/>
            <person name="Farmer A.D."/>
            <person name="Fouteau S."/>
            <person name="Franken C."/>
            <person name="Gibelin C."/>
            <person name="Gish J."/>
            <person name="Goldstein S."/>
            <person name="Gonzalez A.J."/>
            <person name="Green P.J."/>
            <person name="Hallab A."/>
            <person name="Hartog M."/>
            <person name="Hua A."/>
            <person name="Humphray S.J."/>
            <person name="Jeong D.H."/>
            <person name="Jing Y."/>
            <person name="Jocker A."/>
            <person name="Kenton S.M."/>
            <person name="Kim D.J."/>
            <person name="Klee K."/>
            <person name="Lai H."/>
            <person name="Lang C."/>
            <person name="Lin S."/>
            <person name="Macmil S.L."/>
            <person name="Magdelenat G."/>
            <person name="Matthews L."/>
            <person name="McCorrison J."/>
            <person name="Monaghan E.L."/>
            <person name="Mun J.H."/>
            <person name="Najar F.Z."/>
            <person name="Nicholson C."/>
            <person name="Noirot C."/>
            <person name="O'Bleness M."/>
            <person name="Paule C.R."/>
            <person name="Poulain J."/>
            <person name="Prion F."/>
            <person name="Qin B."/>
            <person name="Qu C."/>
            <person name="Retzel E.F."/>
            <person name="Riddle C."/>
            <person name="Sallet E."/>
            <person name="Samain S."/>
            <person name="Samson N."/>
            <person name="Sanders I."/>
            <person name="Saurat O."/>
            <person name="Scarpelli C."/>
            <person name="Schiex T."/>
            <person name="Segurens B."/>
            <person name="Severin A.J."/>
            <person name="Sherrier D.J."/>
            <person name="Shi R."/>
            <person name="Sims S."/>
            <person name="Singer S.R."/>
            <person name="Sinharoy S."/>
            <person name="Sterck L."/>
            <person name="Viollet A."/>
            <person name="Wang B.B."/>
            <person name="Wang K."/>
            <person name="Wang M."/>
            <person name="Wang X."/>
            <person name="Warfsmann J."/>
            <person name="Weissenbach J."/>
            <person name="White D.D."/>
            <person name="White J.D."/>
            <person name="Wiley G.B."/>
            <person name="Wincker P."/>
            <person name="Xing Y."/>
            <person name="Yang L."/>
            <person name="Yao Z."/>
            <person name="Ying F."/>
            <person name="Zhai J."/>
            <person name="Zhou L."/>
            <person name="Zuber A."/>
            <person name="Denarie J."/>
            <person name="Dixon R.A."/>
            <person name="May G.D."/>
            <person name="Schwartz D.C."/>
            <person name="Rogers J."/>
            <person name="Quetier F."/>
            <person name="Town C.D."/>
            <person name="Roe B.A."/>
        </authorList>
    </citation>
    <scope>NUCLEOTIDE SEQUENCE [LARGE SCALE GENOMIC DNA]</scope>
    <source>
        <strain evidence="2">A17</strain>
        <strain evidence="3 4">cv. Jemalong A17</strain>
    </source>
</reference>
<dbReference type="HOGENOM" id="CLU_947871_0_0_1"/>